<gene>
    <name evidence="2" type="ORF">ERX35_007755</name>
</gene>
<dbReference type="Proteomes" id="UP000295735">
    <property type="component" value="Unassembled WGS sequence"/>
</dbReference>
<proteinExistence type="predicted"/>
<feature type="domain" description="YokE-like PH" evidence="1">
    <location>
        <begin position="64"/>
        <end position="166"/>
    </location>
</feature>
<evidence type="ECO:0000313" key="3">
    <source>
        <dbReference type="Proteomes" id="UP000295735"/>
    </source>
</evidence>
<organism evidence="2 3">
    <name type="scientific">Macrococcus equipercicus</name>
    <dbReference type="NCBI Taxonomy" id="69967"/>
    <lineage>
        <taxon>Bacteria</taxon>
        <taxon>Bacillati</taxon>
        <taxon>Bacillota</taxon>
        <taxon>Bacilli</taxon>
        <taxon>Bacillales</taxon>
        <taxon>Staphylococcaceae</taxon>
        <taxon>Macrococcus</taxon>
    </lineage>
</organism>
<name>A0ABQ6R7N7_9STAP</name>
<dbReference type="EMBL" id="SCWC02000005">
    <property type="protein sequence ID" value="KAA1039101.1"/>
    <property type="molecule type" value="Genomic_DNA"/>
</dbReference>
<evidence type="ECO:0000259" key="1">
    <source>
        <dbReference type="Pfam" id="PF14470"/>
    </source>
</evidence>
<keyword evidence="3" id="KW-1185">Reference proteome</keyword>
<dbReference type="InterPro" id="IPR039519">
    <property type="entry name" value="YokE-like_PH"/>
</dbReference>
<sequence length="174" mass="20703">MHQHSIKRIKEVSMAKKKPSFRAALEEMSYPVKYKKFSKLFKNVKKSDRRFFIKLLKVYCAEIQNKELVHYASYSELNLNQRGVIILLDDRLILAHGKVKTKLVHFNRIKYSRIAAIDFNRQDKNNKDEQYGALFLKVKRKNLALKNYTIRSLKREDLPEIVEFIKMKTSSHKL</sequence>
<evidence type="ECO:0000313" key="2">
    <source>
        <dbReference type="EMBL" id="KAA1039101.1"/>
    </source>
</evidence>
<protein>
    <recommendedName>
        <fullName evidence="1">YokE-like PH domain-containing protein</fullName>
    </recommendedName>
</protein>
<accession>A0ABQ6R7N7</accession>
<reference evidence="2 3" key="1">
    <citation type="submission" date="2019-09" db="EMBL/GenBank/DDBJ databases">
        <authorList>
            <person name="Mazhar S."/>
            <person name="Altermann E."/>
            <person name="Hill C."/>
            <person name="Mcauliffe O."/>
        </authorList>
    </citation>
    <scope>NUCLEOTIDE SEQUENCE [LARGE SCALE GENOMIC DNA]</scope>
    <source>
        <strain evidence="2 3">ATCC 51831</strain>
    </source>
</reference>
<dbReference type="Pfam" id="PF14470">
    <property type="entry name" value="bPH_3"/>
    <property type="match status" value="1"/>
</dbReference>
<comment type="caution">
    <text evidence="2">The sequence shown here is derived from an EMBL/GenBank/DDBJ whole genome shotgun (WGS) entry which is preliminary data.</text>
</comment>